<dbReference type="RefSeq" id="WP_306019752.1">
    <property type="nucleotide sequence ID" value="NZ_CP129013.1"/>
</dbReference>
<organism evidence="1 2">
    <name type="scientific">Bacillus carboniphilus</name>
    <dbReference type="NCBI Taxonomy" id="86663"/>
    <lineage>
        <taxon>Bacteria</taxon>
        <taxon>Bacillati</taxon>
        <taxon>Bacillota</taxon>
        <taxon>Bacilli</taxon>
        <taxon>Bacillales</taxon>
        <taxon>Bacillaceae</taxon>
        <taxon>Bacillus</taxon>
    </lineage>
</organism>
<dbReference type="Gene3D" id="2.130.10.10">
    <property type="entry name" value="YVTN repeat-like/Quinoprotein amine dehydrogenase"/>
    <property type="match status" value="1"/>
</dbReference>
<dbReference type="PANTHER" id="PTHR47197:SF3">
    <property type="entry name" value="DIHYDRO-HEME D1 DEHYDROGENASE"/>
    <property type="match status" value="1"/>
</dbReference>
<dbReference type="EMBL" id="CP129013">
    <property type="protein sequence ID" value="WLR42505.1"/>
    <property type="molecule type" value="Genomic_DNA"/>
</dbReference>
<sequence>MTATIPVGNLPIGTALNEDRNLIYVTNSLDSTISIIDGNLDVVAATITIFFGGSTTLTSVAVSENLNILYVVDLTNNSVYVIDGVTNMVTTTISVGANPRDITFL</sequence>
<dbReference type="InterPro" id="IPR011964">
    <property type="entry name" value="YVTN_b-propeller_repeat"/>
</dbReference>
<accession>A0ABY9JSY0</accession>
<gene>
    <name evidence="1" type="ORF">LC087_17695</name>
</gene>
<protein>
    <submittedName>
        <fullName evidence="1">Uncharacterized protein</fullName>
    </submittedName>
</protein>
<dbReference type="NCBIfam" id="TIGR02276">
    <property type="entry name" value="beta_rpt_yvtn"/>
    <property type="match status" value="1"/>
</dbReference>
<evidence type="ECO:0000313" key="1">
    <source>
        <dbReference type="EMBL" id="WLR42505.1"/>
    </source>
</evidence>
<dbReference type="Proteomes" id="UP001197974">
    <property type="component" value="Chromosome"/>
</dbReference>
<keyword evidence="2" id="KW-1185">Reference proteome</keyword>
<proteinExistence type="predicted"/>
<dbReference type="InterPro" id="IPR011045">
    <property type="entry name" value="N2O_reductase_N"/>
</dbReference>
<dbReference type="SUPFAM" id="SSF50974">
    <property type="entry name" value="Nitrous oxide reductase, N-terminal domain"/>
    <property type="match status" value="1"/>
</dbReference>
<dbReference type="InterPro" id="IPR015943">
    <property type="entry name" value="WD40/YVTN_repeat-like_dom_sf"/>
</dbReference>
<dbReference type="InterPro" id="IPR051200">
    <property type="entry name" value="Host-pathogen_enzymatic-act"/>
</dbReference>
<reference evidence="1 2" key="1">
    <citation type="submission" date="2023-06" db="EMBL/GenBank/DDBJ databases">
        <title>Five Gram-positive bacteria isolated from mangrove sediments in Shenzhen, Guangdong, China.</title>
        <authorList>
            <person name="Yu S."/>
            <person name="Zheng W."/>
            <person name="Huang Y."/>
        </authorList>
    </citation>
    <scope>NUCLEOTIDE SEQUENCE [LARGE SCALE GENOMIC DNA]</scope>
    <source>
        <strain evidence="1 2">SaN35-3</strain>
    </source>
</reference>
<evidence type="ECO:0000313" key="2">
    <source>
        <dbReference type="Proteomes" id="UP001197974"/>
    </source>
</evidence>
<name>A0ABY9JSY0_9BACI</name>
<dbReference type="PANTHER" id="PTHR47197">
    <property type="entry name" value="PROTEIN NIRF"/>
    <property type="match status" value="1"/>
</dbReference>